<comment type="caution">
    <text evidence="3">The sequence shown here is derived from an EMBL/GenBank/DDBJ whole genome shotgun (WGS) entry which is preliminary data.</text>
</comment>
<keyword evidence="2" id="KW-1133">Transmembrane helix</keyword>
<feature type="transmembrane region" description="Helical" evidence="2">
    <location>
        <begin position="82"/>
        <end position="103"/>
    </location>
</feature>
<gene>
    <name evidence="3" type="ORF">A8990_10673</name>
</gene>
<organism evidence="3 4">
    <name type="scientific">Paenibacillus taihuensis</name>
    <dbReference type="NCBI Taxonomy" id="1156355"/>
    <lineage>
        <taxon>Bacteria</taxon>
        <taxon>Bacillati</taxon>
        <taxon>Bacillota</taxon>
        <taxon>Bacilli</taxon>
        <taxon>Bacillales</taxon>
        <taxon>Paenibacillaceae</taxon>
        <taxon>Paenibacillus</taxon>
    </lineage>
</organism>
<dbReference type="PANTHER" id="PTHR34351">
    <property type="entry name" value="SLR1927 PROTEIN-RELATED"/>
    <property type="match status" value="1"/>
</dbReference>
<dbReference type="AlphaFoldDB" id="A0A3D9SBA8"/>
<evidence type="ECO:0000256" key="2">
    <source>
        <dbReference type="SAM" id="Phobius"/>
    </source>
</evidence>
<evidence type="ECO:0000313" key="4">
    <source>
        <dbReference type="Proteomes" id="UP000256304"/>
    </source>
</evidence>
<dbReference type="EMBL" id="QTTN01000006">
    <property type="protein sequence ID" value="REE90570.1"/>
    <property type="molecule type" value="Genomic_DNA"/>
</dbReference>
<keyword evidence="2" id="KW-0472">Membrane</keyword>
<feature type="transmembrane region" description="Helical" evidence="2">
    <location>
        <begin position="59"/>
        <end position="76"/>
    </location>
</feature>
<dbReference type="RefSeq" id="WP_116188311.1">
    <property type="nucleotide sequence ID" value="NZ_QTTN01000006.1"/>
</dbReference>
<dbReference type="PANTHER" id="PTHR34351:SF2">
    <property type="entry name" value="DUF58 DOMAIN-CONTAINING PROTEIN"/>
    <property type="match status" value="1"/>
</dbReference>
<reference evidence="3 4" key="1">
    <citation type="submission" date="2018-08" db="EMBL/GenBank/DDBJ databases">
        <title>Genomic Encyclopedia of Type Strains, Phase III (KMG-III): the genomes of soil and plant-associated and newly described type strains.</title>
        <authorList>
            <person name="Whitman W."/>
        </authorList>
    </citation>
    <scope>NUCLEOTIDE SEQUENCE [LARGE SCALE GENOMIC DNA]</scope>
    <source>
        <strain evidence="3 4">CGMCC 1.10966</strain>
    </source>
</reference>
<keyword evidence="4" id="KW-1185">Reference proteome</keyword>
<proteinExistence type="predicted"/>
<accession>A0A3D9SBA8</accession>
<dbReference type="OrthoDB" id="140416at2"/>
<evidence type="ECO:0000313" key="3">
    <source>
        <dbReference type="EMBL" id="REE90570.1"/>
    </source>
</evidence>
<name>A0A3D9SBA8_9BACL</name>
<keyword evidence="2" id="KW-0812">Transmembrane</keyword>
<feature type="compositionally biased region" description="Low complexity" evidence="1">
    <location>
        <begin position="1"/>
        <end position="17"/>
    </location>
</feature>
<protein>
    <submittedName>
        <fullName evidence="3">Uncharacterized protein (DUF58 family)</fullName>
    </submittedName>
</protein>
<feature type="region of interest" description="Disordered" evidence="1">
    <location>
        <begin position="1"/>
        <end position="53"/>
    </location>
</feature>
<sequence length="525" mass="55682">MKQARAAGKPGKGALAGQSGDAGKPSRAGKKGEAGKSGDAGKQAKKNEAGRSRLRSRHVARAVTLLMFAICIAALYERGGAVEWLLVIVVGAIVFGSMILPYMTVGKISVERSVSEASQLTDGGELQVTLTLRLSGLLPFMWVSVREELARIGEQTGKAGNAGNAGNEKAGQVIRARAPGVSVLVQHAFLPGFARQFQLSYTVKGLTRGEMLFQPVHVSVGDMLGLTVRGFAIDCSPGTVLVKAAPPLGETFVNLPGHRPGVQTTGEHLVVSLGGQMQTLAARFGRHGAGPDVRSYMPGDPLGRVDWRAMARGLGLQTRTSNAEYSTELIILLETSEQAYGGDIRLFDAHVGRAAQLIKQAHQEGKSVLLLKNTADDLGLQVDAGDRVAARRAEEQLARLGWGRSESMSLRLSDAVASLTRGSALICLTAGELQGDSTSEAGMIMYSAKLAAVRGVQLYVLLSEARDMLPEYAEQKWRERLQGAKCKVRAMPVPLSYRGMVPGVTELTMTTGREGGVIDVGSARS</sequence>
<evidence type="ECO:0000256" key="1">
    <source>
        <dbReference type="SAM" id="MobiDB-lite"/>
    </source>
</evidence>
<dbReference type="Proteomes" id="UP000256304">
    <property type="component" value="Unassembled WGS sequence"/>
</dbReference>